<organism evidence="2 3">
    <name type="scientific">Colletotrichum gloeosporioides</name>
    <name type="common">Anthracnose fungus</name>
    <name type="synonym">Glomerella cingulata</name>
    <dbReference type="NCBI Taxonomy" id="474922"/>
    <lineage>
        <taxon>Eukaryota</taxon>
        <taxon>Fungi</taxon>
        <taxon>Dikarya</taxon>
        <taxon>Ascomycota</taxon>
        <taxon>Pezizomycotina</taxon>
        <taxon>Sordariomycetes</taxon>
        <taxon>Hypocreomycetidae</taxon>
        <taxon>Glomerellales</taxon>
        <taxon>Glomerellaceae</taxon>
        <taxon>Colletotrichum</taxon>
        <taxon>Colletotrichum gloeosporioides species complex</taxon>
    </lineage>
</organism>
<dbReference type="GeneID" id="69013164"/>
<dbReference type="AlphaFoldDB" id="A0A8H4FL30"/>
<accession>A0A8H4FL30</accession>
<evidence type="ECO:0000313" key="3">
    <source>
        <dbReference type="Proteomes" id="UP000613401"/>
    </source>
</evidence>
<dbReference type="GO" id="GO:0016874">
    <property type="term" value="F:ligase activity"/>
    <property type="evidence" value="ECO:0007669"/>
    <property type="project" value="UniProtKB-KW"/>
</dbReference>
<evidence type="ECO:0000256" key="1">
    <source>
        <dbReference type="SAM" id="MobiDB-lite"/>
    </source>
</evidence>
<reference evidence="2" key="1">
    <citation type="journal article" date="2020" name="Phytopathology">
        <title>Genome sequence and comparative analysis of Colletotrichum gloeosporioides isolated from Liriodendron leaves.</title>
        <authorList>
            <person name="Fu F.F."/>
            <person name="Hao Z."/>
            <person name="Wang P."/>
            <person name="Lu Y."/>
            <person name="Xue L.J."/>
            <person name="Wei G."/>
            <person name="Tian Y."/>
            <person name="Baishi H."/>
            <person name="Xu H."/>
            <person name="Shi J."/>
            <person name="Cheng T."/>
            <person name="Wang G."/>
            <person name="Yi Y."/>
            <person name="Chen J."/>
        </authorList>
    </citation>
    <scope>NUCLEOTIDE SEQUENCE</scope>
    <source>
        <strain evidence="2">Lc1</strain>
    </source>
</reference>
<dbReference type="EMBL" id="WVTB01000036">
    <property type="protein sequence ID" value="KAF3806253.1"/>
    <property type="molecule type" value="Genomic_DNA"/>
</dbReference>
<keyword evidence="3" id="KW-1185">Reference proteome</keyword>
<name>A0A8H4FL30_COLGL</name>
<protein>
    <submittedName>
        <fullName evidence="2">Putative glycine--tRNA ligase</fullName>
    </submittedName>
</protein>
<dbReference type="Proteomes" id="UP000613401">
    <property type="component" value="Unassembled WGS sequence"/>
</dbReference>
<dbReference type="RefSeq" id="XP_045265412.1">
    <property type="nucleotide sequence ID" value="XM_045406029.1"/>
</dbReference>
<proteinExistence type="predicted"/>
<sequence length="675" mass="68237">MEGGRDVLPLLGAVNQGLDGGDDGVLVAADLLGRVAVAEGDGVVLDGLEVDGDAEGRAELVVAAVALADGRGRVVHAGGDAELAQLLGDLLDEGLELRVGGEGHDQNLGRGDRRGEGENLVEDMKGGLITYTTSLIAAVRGGAVPVAVLNERVEDTADTEGRLDNVGSVFPGVLNALPELDLDKVLADLDLAVGDAGNLELQLAVVGELLGELLALLLCCRHQSTLDCPAVLLELRTKLLLVNLNLPLVDDEGLLAALAHQQGSAGLLGVDGQVVGAAVSAADTLDPARGGEELGVPAVGGVVGHLIGHVLAEADLCHVDTDLGQEQVDAGEEVAEGLVVDDLVLDGVANLHLAHVGLARELGVAVEQGELDVLDLDEAGVLLAALGVDKVLNLGHEELADSQQATSRGNLVSVGAADGGGGEGHLLHVEVEKLGKVEELALGGLGAQVALGVAGGADGGLEHEVEGDGRGGLLGGGRVPEVVLLDQLAELLAVVVVDLGQDLVVLLDEGVVELDGDGLLLPLGLLLGVILFLDLLAAGLLVAPEAGLEHILDEVVGTQDIAVLGVLAHPVGELVNVAGGLEDFVGGQDGAVELEHVFLEDEVLAPEVDDVGLESAAGRAIVEQTSDAAVDLEGGGEEETAAQHGVERRPVEGLALEGRRGGRHVVVGGGSTLLR</sequence>
<comment type="caution">
    <text evidence="2">The sequence shown here is derived from an EMBL/GenBank/DDBJ whole genome shotgun (WGS) entry which is preliminary data.</text>
</comment>
<evidence type="ECO:0000313" key="2">
    <source>
        <dbReference type="EMBL" id="KAF3806253.1"/>
    </source>
</evidence>
<gene>
    <name evidence="2" type="ORF">GCG54_00006015</name>
</gene>
<reference evidence="2" key="2">
    <citation type="submission" date="2020-03" db="EMBL/GenBank/DDBJ databases">
        <authorList>
            <person name="Fu F.-F."/>
            <person name="Chen J."/>
        </authorList>
    </citation>
    <scope>NUCLEOTIDE SEQUENCE</scope>
    <source>
        <strain evidence="2">Lc1</strain>
    </source>
</reference>
<keyword evidence="2" id="KW-0436">Ligase</keyword>
<feature type="region of interest" description="Disordered" evidence="1">
    <location>
        <begin position="631"/>
        <end position="650"/>
    </location>
</feature>